<dbReference type="GO" id="GO:0005694">
    <property type="term" value="C:chromosome"/>
    <property type="evidence" value="ECO:0007669"/>
    <property type="project" value="UniProtKB-SubCell"/>
</dbReference>
<sequence length="346" mass="37355">MSKIYPPKRRAVSAIRCFPVGCGRNNTPRTSKEKCPKAADSNKNLNESKSSLDGGDKSETGRKSAGKELDLRDFSSEAMKDKTNLDNSKMLEADTNTSSLVSVKAVSIEKLKGESMDGERKFGAKVASLEKKDRIDFVKSVDAVPRKLRQDADDQSEGDASLDAYSETLLKGEEAKSTKESGKIGRIDLEAAAVLKRCNEYVNSGEAVLGNVPGVEVGDEFYYRVELSIVGLHCPYQGGIDSVVKNGLRLATSIVASGGYPDDIDSSDVLIYSGAGGKPAGIDSISMDTKEKKLTVVGDVDPVSVANKVRKFWHAEISHVGRAKEEDKKKNEPTKDGDKKTIRATP</sequence>
<feature type="region of interest" description="Disordered" evidence="4">
    <location>
        <begin position="19"/>
        <end position="90"/>
    </location>
</feature>
<dbReference type="Gene3D" id="2.30.280.10">
    <property type="entry name" value="SRA-YDG"/>
    <property type="match status" value="1"/>
</dbReference>
<dbReference type="GO" id="GO:0005634">
    <property type="term" value="C:nucleus"/>
    <property type="evidence" value="ECO:0007669"/>
    <property type="project" value="UniProtKB-SubCell"/>
</dbReference>
<dbReference type="GO" id="GO:0042054">
    <property type="term" value="F:histone methyltransferase activity"/>
    <property type="evidence" value="ECO:0007669"/>
    <property type="project" value="TreeGrafter"/>
</dbReference>
<accession>A0A6V7PGK0</accession>
<dbReference type="EMBL" id="LR862130">
    <property type="protein sequence ID" value="CAD1829863.1"/>
    <property type="molecule type" value="Genomic_DNA"/>
</dbReference>
<evidence type="ECO:0000313" key="6">
    <source>
        <dbReference type="EMBL" id="CAD1829863.1"/>
    </source>
</evidence>
<evidence type="ECO:0000256" key="3">
    <source>
        <dbReference type="PROSITE-ProRule" id="PRU00358"/>
    </source>
</evidence>
<feature type="compositionally biased region" description="Basic and acidic residues" evidence="4">
    <location>
        <begin position="54"/>
        <end position="90"/>
    </location>
</feature>
<evidence type="ECO:0000256" key="4">
    <source>
        <dbReference type="SAM" id="MobiDB-lite"/>
    </source>
</evidence>
<gene>
    <name evidence="6" type="ORF">CB5_LOCUS13074</name>
</gene>
<feature type="domain" description="YDG" evidence="5">
    <location>
        <begin position="210"/>
        <end position="346"/>
    </location>
</feature>
<organism evidence="6">
    <name type="scientific">Ananas comosus var. bracteatus</name>
    <name type="common">red pineapple</name>
    <dbReference type="NCBI Taxonomy" id="296719"/>
    <lineage>
        <taxon>Eukaryota</taxon>
        <taxon>Viridiplantae</taxon>
        <taxon>Streptophyta</taxon>
        <taxon>Embryophyta</taxon>
        <taxon>Tracheophyta</taxon>
        <taxon>Spermatophyta</taxon>
        <taxon>Magnoliopsida</taxon>
        <taxon>Liliopsida</taxon>
        <taxon>Poales</taxon>
        <taxon>Bromeliaceae</taxon>
        <taxon>Bromelioideae</taxon>
        <taxon>Ananas</taxon>
    </lineage>
</organism>
<feature type="region of interest" description="Disordered" evidence="4">
    <location>
        <begin position="320"/>
        <end position="346"/>
    </location>
</feature>
<dbReference type="AlphaFoldDB" id="A0A6V7PGK0"/>
<protein>
    <recommendedName>
        <fullName evidence="5">YDG domain-containing protein</fullName>
    </recommendedName>
</protein>
<evidence type="ECO:0000256" key="2">
    <source>
        <dbReference type="ARBA" id="ARBA00023242"/>
    </source>
</evidence>
<evidence type="ECO:0000259" key="5">
    <source>
        <dbReference type="PROSITE" id="PS51015"/>
    </source>
</evidence>
<dbReference type="PANTHER" id="PTHR45660">
    <property type="entry name" value="HISTONE-LYSINE N-METHYLTRANSFERASE SETMAR"/>
    <property type="match status" value="1"/>
</dbReference>
<dbReference type="PANTHER" id="PTHR45660:SF46">
    <property type="entry name" value="HISTONE-LYSINE N-METHYLTRANSFERASE, H3 LYSINE-9 SPECIFIC SUVH6"/>
    <property type="match status" value="1"/>
</dbReference>
<dbReference type="SMART" id="SM00466">
    <property type="entry name" value="SRA"/>
    <property type="match status" value="1"/>
</dbReference>
<dbReference type="PROSITE" id="PS51015">
    <property type="entry name" value="YDG"/>
    <property type="match status" value="1"/>
</dbReference>
<reference evidence="6" key="1">
    <citation type="submission" date="2020-07" db="EMBL/GenBank/DDBJ databases">
        <authorList>
            <person name="Lin J."/>
        </authorList>
    </citation>
    <scope>NUCLEOTIDE SEQUENCE</scope>
</reference>
<dbReference type="InterPro" id="IPR036987">
    <property type="entry name" value="SRA-YDG_sf"/>
</dbReference>
<dbReference type="InterPro" id="IPR015947">
    <property type="entry name" value="PUA-like_sf"/>
</dbReference>
<keyword evidence="2 3" id="KW-0539">Nucleus</keyword>
<dbReference type="Pfam" id="PF02182">
    <property type="entry name" value="SAD_SRA"/>
    <property type="match status" value="1"/>
</dbReference>
<dbReference type="GO" id="GO:0003690">
    <property type="term" value="F:double-stranded DNA binding"/>
    <property type="evidence" value="ECO:0007669"/>
    <property type="project" value="TreeGrafter"/>
</dbReference>
<proteinExistence type="predicted"/>
<dbReference type="InterPro" id="IPR051357">
    <property type="entry name" value="H3K9_HMTase_SUVAR3-9"/>
</dbReference>
<dbReference type="InterPro" id="IPR003105">
    <property type="entry name" value="SRA_YDG"/>
</dbReference>
<name>A0A6V7PGK0_ANACO</name>
<evidence type="ECO:0000256" key="1">
    <source>
        <dbReference type="ARBA" id="ARBA00004286"/>
    </source>
</evidence>
<feature type="compositionally biased region" description="Low complexity" evidence="4">
    <location>
        <begin position="41"/>
        <end position="52"/>
    </location>
</feature>
<comment type="subcellular location">
    <subcellularLocation>
        <location evidence="1">Chromosome</location>
    </subcellularLocation>
    <subcellularLocation>
        <location evidence="3">Nucleus</location>
    </subcellularLocation>
</comment>
<dbReference type="SUPFAM" id="SSF88697">
    <property type="entry name" value="PUA domain-like"/>
    <property type="match status" value="1"/>
</dbReference>